<protein>
    <recommendedName>
        <fullName evidence="3">RNA polymerase sigma factor 70 region 4 type 2 domain-containing protein</fullName>
    </recommendedName>
</protein>
<gene>
    <name evidence="1" type="ORF">EJE83_17925</name>
</gene>
<name>A0ABX9ZLE7_9BURK</name>
<dbReference type="EMBL" id="RWHX01000036">
    <property type="protein sequence ID" value="RSK77867.1"/>
    <property type="molecule type" value="Genomic_DNA"/>
</dbReference>
<dbReference type="RefSeq" id="WP_125899272.1">
    <property type="nucleotide sequence ID" value="NZ_RWHX01000036.1"/>
</dbReference>
<dbReference type="Proteomes" id="UP000270216">
    <property type="component" value="Unassembled WGS sequence"/>
</dbReference>
<dbReference type="InterPro" id="IPR036388">
    <property type="entry name" value="WH-like_DNA-bd_sf"/>
</dbReference>
<proteinExistence type="predicted"/>
<comment type="caution">
    <text evidence="1">The sequence shown here is derived from an EMBL/GenBank/DDBJ whole genome shotgun (WGS) entry which is preliminary data.</text>
</comment>
<keyword evidence="2" id="KW-1185">Reference proteome</keyword>
<evidence type="ECO:0000313" key="2">
    <source>
        <dbReference type="Proteomes" id="UP000270216"/>
    </source>
</evidence>
<sequence>MQHMTDGRSTATGSSGWETNVMTDQELHLLCLQYGEWCRTRRFFAPPVPGSLLGQFQPPRSWAREAPDATLIQDMPFFNMAVHGLAEQEPDEAICFALFYCHGYRPVKKIAAVMGVSRATVYNQIRRFAARAHRMSSVLKRAQLESV</sequence>
<evidence type="ECO:0000313" key="1">
    <source>
        <dbReference type="EMBL" id="RSK77867.1"/>
    </source>
</evidence>
<organism evidence="1 2">
    <name type="scientific">Pandoraea apista</name>
    <dbReference type="NCBI Taxonomy" id="93218"/>
    <lineage>
        <taxon>Bacteria</taxon>
        <taxon>Pseudomonadati</taxon>
        <taxon>Pseudomonadota</taxon>
        <taxon>Betaproteobacteria</taxon>
        <taxon>Burkholderiales</taxon>
        <taxon>Burkholderiaceae</taxon>
        <taxon>Pandoraea</taxon>
    </lineage>
</organism>
<dbReference type="Gene3D" id="1.10.10.10">
    <property type="entry name" value="Winged helix-like DNA-binding domain superfamily/Winged helix DNA-binding domain"/>
    <property type="match status" value="1"/>
</dbReference>
<accession>A0ABX9ZLE7</accession>
<evidence type="ECO:0008006" key="3">
    <source>
        <dbReference type="Google" id="ProtNLM"/>
    </source>
</evidence>
<dbReference type="Pfam" id="PF13384">
    <property type="entry name" value="HTH_23"/>
    <property type="match status" value="1"/>
</dbReference>
<reference evidence="1 2" key="1">
    <citation type="submission" date="2018-12" db="EMBL/GenBank/DDBJ databases">
        <title>Whole genome sequence of a Pandoraea apista isolate from a patient with cystic fibrosis.</title>
        <authorList>
            <person name="Kenna D.T."/>
            <person name="Turton J.F."/>
        </authorList>
    </citation>
    <scope>NUCLEOTIDE SEQUENCE [LARGE SCALE GENOMIC DNA]</scope>
    <source>
        <strain evidence="1 2">Pa13324</strain>
    </source>
</reference>